<sequence length="84" mass="9495">MGKAGKALRQVLEQYKISQNKLAVTLGVQRYVVYRWFHEQVDPSGETIAEITQALKQINSDAAQEFVQLYLGNLLGDPETLKDE</sequence>
<feature type="domain" description="HTH cro/C1-type" evidence="1">
    <location>
        <begin position="8"/>
        <end position="66"/>
    </location>
</feature>
<reference evidence="2" key="2">
    <citation type="journal article" date="2022" name="Microbiol. Resour. Announc.">
        <title>Metagenome Sequencing to Explore Phylogenomics of Terrestrial Cyanobacteria.</title>
        <authorList>
            <person name="Ward R.D."/>
            <person name="Stajich J.E."/>
            <person name="Johansen J.R."/>
            <person name="Huntemann M."/>
            <person name="Clum A."/>
            <person name="Foster B."/>
            <person name="Foster B."/>
            <person name="Roux S."/>
            <person name="Palaniappan K."/>
            <person name="Varghese N."/>
            <person name="Mukherjee S."/>
            <person name="Reddy T.B.K."/>
            <person name="Daum C."/>
            <person name="Copeland A."/>
            <person name="Chen I.A."/>
            <person name="Ivanova N.N."/>
            <person name="Kyrpides N.C."/>
            <person name="Shapiro N."/>
            <person name="Eloe-Fadrosh E.A."/>
            <person name="Pietrasiak N."/>
        </authorList>
    </citation>
    <scope>NUCLEOTIDE SEQUENCE</scope>
    <source>
        <strain evidence="2">UHER 2000/2452</strain>
    </source>
</reference>
<dbReference type="AlphaFoldDB" id="A0A951UNF0"/>
<accession>A0A951UNF0</accession>
<evidence type="ECO:0000313" key="3">
    <source>
        <dbReference type="Proteomes" id="UP000757435"/>
    </source>
</evidence>
<comment type="caution">
    <text evidence="2">The sequence shown here is derived from an EMBL/GenBank/DDBJ whole genome shotgun (WGS) entry which is preliminary data.</text>
</comment>
<dbReference type="InterPro" id="IPR001387">
    <property type="entry name" value="Cro/C1-type_HTH"/>
</dbReference>
<dbReference type="CDD" id="cd00093">
    <property type="entry name" value="HTH_XRE"/>
    <property type="match status" value="1"/>
</dbReference>
<proteinExistence type="predicted"/>
<dbReference type="GO" id="GO:0003677">
    <property type="term" value="F:DNA binding"/>
    <property type="evidence" value="ECO:0007669"/>
    <property type="project" value="InterPro"/>
</dbReference>
<evidence type="ECO:0000313" key="2">
    <source>
        <dbReference type="EMBL" id="MBW4659809.1"/>
    </source>
</evidence>
<reference evidence="2" key="1">
    <citation type="submission" date="2021-05" db="EMBL/GenBank/DDBJ databases">
        <authorList>
            <person name="Pietrasiak N."/>
            <person name="Ward R."/>
            <person name="Stajich J.E."/>
            <person name="Kurbessoian T."/>
        </authorList>
    </citation>
    <scope>NUCLEOTIDE SEQUENCE</scope>
    <source>
        <strain evidence="2">UHER 2000/2452</strain>
    </source>
</reference>
<dbReference type="SUPFAM" id="SSF47413">
    <property type="entry name" value="lambda repressor-like DNA-binding domains"/>
    <property type="match status" value="1"/>
</dbReference>
<name>A0A951UNF0_9CYAN</name>
<gene>
    <name evidence="2" type="ORF">KME15_14130</name>
</gene>
<dbReference type="PROSITE" id="PS50943">
    <property type="entry name" value="HTH_CROC1"/>
    <property type="match status" value="1"/>
</dbReference>
<dbReference type="Proteomes" id="UP000757435">
    <property type="component" value="Unassembled WGS sequence"/>
</dbReference>
<protein>
    <submittedName>
        <fullName evidence="2">Helix-turn-helix domain-containing protein</fullName>
    </submittedName>
</protein>
<evidence type="ECO:0000259" key="1">
    <source>
        <dbReference type="PROSITE" id="PS50943"/>
    </source>
</evidence>
<dbReference type="Gene3D" id="1.10.260.40">
    <property type="entry name" value="lambda repressor-like DNA-binding domains"/>
    <property type="match status" value="1"/>
</dbReference>
<dbReference type="InterPro" id="IPR010982">
    <property type="entry name" value="Lambda_DNA-bd_dom_sf"/>
</dbReference>
<dbReference type="Pfam" id="PF01381">
    <property type="entry name" value="HTH_3"/>
    <property type="match status" value="1"/>
</dbReference>
<dbReference type="EMBL" id="JAHHHD010000015">
    <property type="protein sequence ID" value="MBW4659809.1"/>
    <property type="molecule type" value="Genomic_DNA"/>
</dbReference>
<organism evidence="2 3">
    <name type="scientific">Drouetiella hepatica Uher 2000/2452</name>
    <dbReference type="NCBI Taxonomy" id="904376"/>
    <lineage>
        <taxon>Bacteria</taxon>
        <taxon>Bacillati</taxon>
        <taxon>Cyanobacteriota</taxon>
        <taxon>Cyanophyceae</taxon>
        <taxon>Oculatellales</taxon>
        <taxon>Oculatellaceae</taxon>
        <taxon>Drouetiella</taxon>
    </lineage>
</organism>
<dbReference type="SMART" id="SM00530">
    <property type="entry name" value="HTH_XRE"/>
    <property type="match status" value="1"/>
</dbReference>